<sequence length="204" mass="24027">MEPTITTDKEKEFIELLQNASPSDKLALFFNLQEQRSSINNKFNDGFKTFLKNSDEKEYQDLCTSVTTLLSNISKEIIKIEESLQSSHPKWSLVIKDIRELEKQKFILTTHYQILKTEINANTQLQKEHNFSEGNCFNEHVKECENKVTIVHNEIFKYTEMIIEKLDELKYELNDYFNSIGEYEPTPNTNTKCSHDHDHSNHHH</sequence>
<protein>
    <submittedName>
        <fullName evidence="1">Uncharacterized protein</fullName>
    </submittedName>
</protein>
<name>A0A151ZSJ0_TIELA</name>
<keyword evidence="2" id="KW-1185">Reference proteome</keyword>
<evidence type="ECO:0000313" key="2">
    <source>
        <dbReference type="Proteomes" id="UP000076078"/>
    </source>
</evidence>
<proteinExistence type="predicted"/>
<dbReference type="InterPro" id="IPR039491">
    <property type="entry name" value="REX1-B"/>
</dbReference>
<dbReference type="OrthoDB" id="434723at2759"/>
<dbReference type="PANTHER" id="PTHR28309:SF1">
    <property type="entry name" value="REQUIRED FOR EXCISION 1-B DOMAIN-CONTAINING PROTEIN"/>
    <property type="match status" value="1"/>
</dbReference>
<dbReference type="InParanoid" id="A0A151ZSJ0"/>
<comment type="caution">
    <text evidence="1">The sequence shown here is derived from an EMBL/GenBank/DDBJ whole genome shotgun (WGS) entry which is preliminary data.</text>
</comment>
<dbReference type="OMA" id="CFYEHIE"/>
<dbReference type="PANTHER" id="PTHR28309">
    <property type="entry name" value="REQUIRED FOR EXCISION 1-B DOMAIN-CONTAINING PROTEIN"/>
    <property type="match status" value="1"/>
</dbReference>
<dbReference type="EMBL" id="LODT01000021">
    <property type="protein sequence ID" value="KYQ96899.1"/>
    <property type="molecule type" value="Genomic_DNA"/>
</dbReference>
<dbReference type="AlphaFoldDB" id="A0A151ZSJ0"/>
<organism evidence="1 2">
    <name type="scientific">Tieghemostelium lacteum</name>
    <name type="common">Slime mold</name>
    <name type="synonym">Dictyostelium lacteum</name>
    <dbReference type="NCBI Taxonomy" id="361077"/>
    <lineage>
        <taxon>Eukaryota</taxon>
        <taxon>Amoebozoa</taxon>
        <taxon>Evosea</taxon>
        <taxon>Eumycetozoa</taxon>
        <taxon>Dictyostelia</taxon>
        <taxon>Dictyosteliales</taxon>
        <taxon>Raperosteliaceae</taxon>
        <taxon>Tieghemostelium</taxon>
    </lineage>
</organism>
<dbReference type="Pfam" id="PF14966">
    <property type="entry name" value="DNA_repr_REX1B"/>
    <property type="match status" value="1"/>
</dbReference>
<dbReference type="Proteomes" id="UP000076078">
    <property type="component" value="Unassembled WGS sequence"/>
</dbReference>
<reference evidence="1 2" key="1">
    <citation type="submission" date="2015-12" db="EMBL/GenBank/DDBJ databases">
        <title>Dictyostelia acquired genes for synthesis and detection of signals that induce cell-type specialization by lateral gene transfer from prokaryotes.</title>
        <authorList>
            <person name="Gloeckner G."/>
            <person name="Schaap P."/>
        </authorList>
    </citation>
    <scope>NUCLEOTIDE SEQUENCE [LARGE SCALE GENOMIC DNA]</scope>
    <source>
        <strain evidence="1 2">TK</strain>
    </source>
</reference>
<gene>
    <name evidence="1" type="ORF">DLAC_04216</name>
</gene>
<evidence type="ECO:0000313" key="1">
    <source>
        <dbReference type="EMBL" id="KYQ96899.1"/>
    </source>
</evidence>
<accession>A0A151ZSJ0</accession>